<protein>
    <recommendedName>
        <fullName evidence="3">Transposable element P transposase-like Protein</fullName>
    </recommendedName>
</protein>
<accession>A0A139W9B5</accession>
<sequence length="230" mass="26492">MVCEHHPTCHQFTAALKTVVINKLVTPSNVDKNCENDTCQPLDDLLSLMKFADDSSVSREEEDVQMAQHEQAISFNPSELSDLPEEDTQALAYVAGWVLKSIDVPDCEHCRSTLYSGEITNRHILTSFRERDDVQRLTYASDAVMSLVQNLHDYLNEFLTSSGFQRNLEDTFKISFKQHLDFAESHCTEHPCYDLILEKAIPFLIFKFCRDRQRQKTISDGHRTKMKRLS</sequence>
<evidence type="ECO:0000313" key="1">
    <source>
        <dbReference type="EMBL" id="KXZ75861.1"/>
    </source>
</evidence>
<evidence type="ECO:0000313" key="2">
    <source>
        <dbReference type="Proteomes" id="UP000007266"/>
    </source>
</evidence>
<reference evidence="1 2" key="1">
    <citation type="journal article" date="2008" name="Nature">
        <title>The genome of the model beetle and pest Tribolium castaneum.</title>
        <authorList>
            <consortium name="Tribolium Genome Sequencing Consortium"/>
            <person name="Richards S."/>
            <person name="Gibbs R.A."/>
            <person name="Weinstock G.M."/>
            <person name="Brown S.J."/>
            <person name="Denell R."/>
            <person name="Beeman R.W."/>
            <person name="Gibbs R."/>
            <person name="Beeman R.W."/>
            <person name="Brown S.J."/>
            <person name="Bucher G."/>
            <person name="Friedrich M."/>
            <person name="Grimmelikhuijzen C.J."/>
            <person name="Klingler M."/>
            <person name="Lorenzen M."/>
            <person name="Richards S."/>
            <person name="Roth S."/>
            <person name="Schroder R."/>
            <person name="Tautz D."/>
            <person name="Zdobnov E.M."/>
            <person name="Muzny D."/>
            <person name="Gibbs R.A."/>
            <person name="Weinstock G.M."/>
            <person name="Attaway T."/>
            <person name="Bell S."/>
            <person name="Buhay C.J."/>
            <person name="Chandrabose M.N."/>
            <person name="Chavez D."/>
            <person name="Clerk-Blankenburg K.P."/>
            <person name="Cree A."/>
            <person name="Dao M."/>
            <person name="Davis C."/>
            <person name="Chacko J."/>
            <person name="Dinh H."/>
            <person name="Dugan-Rocha S."/>
            <person name="Fowler G."/>
            <person name="Garner T.T."/>
            <person name="Garnes J."/>
            <person name="Gnirke A."/>
            <person name="Hawes A."/>
            <person name="Hernandez J."/>
            <person name="Hines S."/>
            <person name="Holder M."/>
            <person name="Hume J."/>
            <person name="Jhangiani S.N."/>
            <person name="Joshi V."/>
            <person name="Khan Z.M."/>
            <person name="Jackson L."/>
            <person name="Kovar C."/>
            <person name="Kowis A."/>
            <person name="Lee S."/>
            <person name="Lewis L.R."/>
            <person name="Margolis J."/>
            <person name="Morgan M."/>
            <person name="Nazareth L.V."/>
            <person name="Nguyen N."/>
            <person name="Okwuonu G."/>
            <person name="Parker D."/>
            <person name="Richards S."/>
            <person name="Ruiz S.J."/>
            <person name="Santibanez J."/>
            <person name="Savard J."/>
            <person name="Scherer S.E."/>
            <person name="Schneider B."/>
            <person name="Sodergren E."/>
            <person name="Tautz D."/>
            <person name="Vattahil S."/>
            <person name="Villasana D."/>
            <person name="White C.S."/>
            <person name="Wright R."/>
            <person name="Park Y."/>
            <person name="Beeman R.W."/>
            <person name="Lord J."/>
            <person name="Oppert B."/>
            <person name="Lorenzen M."/>
            <person name="Brown S."/>
            <person name="Wang L."/>
            <person name="Savard J."/>
            <person name="Tautz D."/>
            <person name="Richards S."/>
            <person name="Weinstock G."/>
            <person name="Gibbs R.A."/>
            <person name="Liu Y."/>
            <person name="Worley K."/>
            <person name="Weinstock G."/>
            <person name="Elsik C.G."/>
            <person name="Reese J.T."/>
            <person name="Elhaik E."/>
            <person name="Landan G."/>
            <person name="Graur D."/>
            <person name="Arensburger P."/>
            <person name="Atkinson P."/>
            <person name="Beeman R.W."/>
            <person name="Beidler J."/>
            <person name="Brown S.J."/>
            <person name="Demuth J.P."/>
            <person name="Drury D.W."/>
            <person name="Du Y.Z."/>
            <person name="Fujiwara H."/>
            <person name="Lorenzen M."/>
            <person name="Maselli V."/>
            <person name="Osanai M."/>
            <person name="Park Y."/>
            <person name="Robertson H.M."/>
            <person name="Tu Z."/>
            <person name="Wang J.J."/>
            <person name="Wang S."/>
            <person name="Richards S."/>
            <person name="Song H."/>
            <person name="Zhang L."/>
            <person name="Sodergren E."/>
            <person name="Werner D."/>
            <person name="Stanke M."/>
            <person name="Morgenstern B."/>
            <person name="Solovyev V."/>
            <person name="Kosarev P."/>
            <person name="Brown G."/>
            <person name="Chen H.C."/>
            <person name="Ermolaeva O."/>
            <person name="Hlavina W."/>
            <person name="Kapustin Y."/>
            <person name="Kiryutin B."/>
            <person name="Kitts P."/>
            <person name="Maglott D."/>
            <person name="Pruitt K."/>
            <person name="Sapojnikov V."/>
            <person name="Souvorov A."/>
            <person name="Mackey A.J."/>
            <person name="Waterhouse R.M."/>
            <person name="Wyder S."/>
            <person name="Zdobnov E.M."/>
            <person name="Zdobnov E.M."/>
            <person name="Wyder S."/>
            <person name="Kriventseva E.V."/>
            <person name="Kadowaki T."/>
            <person name="Bork P."/>
            <person name="Aranda M."/>
            <person name="Bao R."/>
            <person name="Beermann A."/>
            <person name="Berns N."/>
            <person name="Bolognesi R."/>
            <person name="Bonneton F."/>
            <person name="Bopp D."/>
            <person name="Brown S.J."/>
            <person name="Bucher G."/>
            <person name="Butts T."/>
            <person name="Chaumot A."/>
            <person name="Denell R.E."/>
            <person name="Ferrier D.E."/>
            <person name="Friedrich M."/>
            <person name="Gordon C.M."/>
            <person name="Jindra M."/>
            <person name="Klingler M."/>
            <person name="Lan Q."/>
            <person name="Lattorff H.M."/>
            <person name="Laudet V."/>
            <person name="von Levetsow C."/>
            <person name="Liu Z."/>
            <person name="Lutz R."/>
            <person name="Lynch J.A."/>
            <person name="da Fonseca R.N."/>
            <person name="Posnien N."/>
            <person name="Reuter R."/>
            <person name="Roth S."/>
            <person name="Savard J."/>
            <person name="Schinko J.B."/>
            <person name="Schmitt C."/>
            <person name="Schoppmeier M."/>
            <person name="Schroder R."/>
            <person name="Shippy T.D."/>
            <person name="Simonnet F."/>
            <person name="Marques-Souza H."/>
            <person name="Tautz D."/>
            <person name="Tomoyasu Y."/>
            <person name="Trauner J."/>
            <person name="Van der Zee M."/>
            <person name="Vervoort M."/>
            <person name="Wittkopp N."/>
            <person name="Wimmer E.A."/>
            <person name="Yang X."/>
            <person name="Jones A.K."/>
            <person name="Sattelle D.B."/>
            <person name="Ebert P.R."/>
            <person name="Nelson D."/>
            <person name="Scott J.G."/>
            <person name="Beeman R.W."/>
            <person name="Muthukrishnan S."/>
            <person name="Kramer K.J."/>
            <person name="Arakane Y."/>
            <person name="Beeman R.W."/>
            <person name="Zhu Q."/>
            <person name="Hogenkamp D."/>
            <person name="Dixit R."/>
            <person name="Oppert B."/>
            <person name="Jiang H."/>
            <person name="Zou Z."/>
            <person name="Marshall J."/>
            <person name="Elpidina E."/>
            <person name="Vinokurov K."/>
            <person name="Oppert C."/>
            <person name="Zou Z."/>
            <person name="Evans J."/>
            <person name="Lu Z."/>
            <person name="Zhao P."/>
            <person name="Sumathipala N."/>
            <person name="Altincicek B."/>
            <person name="Vilcinskas A."/>
            <person name="Williams M."/>
            <person name="Hultmark D."/>
            <person name="Hetru C."/>
            <person name="Jiang H."/>
            <person name="Grimmelikhuijzen C.J."/>
            <person name="Hauser F."/>
            <person name="Cazzamali G."/>
            <person name="Williamson M."/>
            <person name="Park Y."/>
            <person name="Li B."/>
            <person name="Tanaka Y."/>
            <person name="Predel R."/>
            <person name="Neupert S."/>
            <person name="Schachtner J."/>
            <person name="Verleyen P."/>
            <person name="Raible F."/>
            <person name="Bork P."/>
            <person name="Friedrich M."/>
            <person name="Walden K.K."/>
            <person name="Robertson H.M."/>
            <person name="Angeli S."/>
            <person name="Foret S."/>
            <person name="Bucher G."/>
            <person name="Schuetz S."/>
            <person name="Maleszka R."/>
            <person name="Wimmer E.A."/>
            <person name="Beeman R.W."/>
            <person name="Lorenzen M."/>
            <person name="Tomoyasu Y."/>
            <person name="Miller S.C."/>
            <person name="Grossmann D."/>
            <person name="Bucher G."/>
        </authorList>
    </citation>
    <scope>NUCLEOTIDE SEQUENCE [LARGE SCALE GENOMIC DNA]</scope>
    <source>
        <strain evidence="1 2">Georgia GA2</strain>
    </source>
</reference>
<keyword evidence="2" id="KW-1185">Reference proteome</keyword>
<evidence type="ECO:0008006" key="3">
    <source>
        <dbReference type="Google" id="ProtNLM"/>
    </source>
</evidence>
<dbReference type="EMBL" id="KQ972563">
    <property type="protein sequence ID" value="KXZ75861.1"/>
    <property type="molecule type" value="Genomic_DNA"/>
</dbReference>
<dbReference type="STRING" id="7070.A0A139W9B5"/>
<reference evidence="1 2" key="2">
    <citation type="journal article" date="2010" name="Nucleic Acids Res.">
        <title>BeetleBase in 2010: revisions to provide comprehensive genomic information for Tribolium castaneum.</title>
        <authorList>
            <person name="Kim H.S."/>
            <person name="Murphy T."/>
            <person name="Xia J."/>
            <person name="Caragea D."/>
            <person name="Park Y."/>
            <person name="Beeman R.W."/>
            <person name="Lorenzen M.D."/>
            <person name="Butcher S."/>
            <person name="Manak J.R."/>
            <person name="Brown S.J."/>
        </authorList>
    </citation>
    <scope>NUCLEOTIDE SEQUENCE [LARGE SCALE GENOMIC DNA]</scope>
    <source>
        <strain evidence="1 2">Georgia GA2</strain>
    </source>
</reference>
<dbReference type="AlphaFoldDB" id="A0A139W9B5"/>
<dbReference type="InParanoid" id="A0A139W9B5"/>
<name>A0A139W9B5_TRICA</name>
<dbReference type="OMA" id="KNCENDT"/>
<proteinExistence type="predicted"/>
<gene>
    <name evidence="1" type="primary">AUGUSTUS-3.0.2_31703</name>
    <name evidence="1" type="ORF">TcasGA2_TC031703</name>
</gene>
<dbReference type="Proteomes" id="UP000007266">
    <property type="component" value="Unassembled WGS sequence"/>
</dbReference>
<organism evidence="1 2">
    <name type="scientific">Tribolium castaneum</name>
    <name type="common">Red flour beetle</name>
    <dbReference type="NCBI Taxonomy" id="7070"/>
    <lineage>
        <taxon>Eukaryota</taxon>
        <taxon>Metazoa</taxon>
        <taxon>Ecdysozoa</taxon>
        <taxon>Arthropoda</taxon>
        <taxon>Hexapoda</taxon>
        <taxon>Insecta</taxon>
        <taxon>Pterygota</taxon>
        <taxon>Neoptera</taxon>
        <taxon>Endopterygota</taxon>
        <taxon>Coleoptera</taxon>
        <taxon>Polyphaga</taxon>
        <taxon>Cucujiformia</taxon>
        <taxon>Tenebrionidae</taxon>
        <taxon>Tenebrionidae incertae sedis</taxon>
        <taxon>Tribolium</taxon>
    </lineage>
</organism>